<organism evidence="1 2">
    <name type="scientific">Mycobacterium shinjukuense</name>
    <dbReference type="NCBI Taxonomy" id="398694"/>
    <lineage>
        <taxon>Bacteria</taxon>
        <taxon>Bacillati</taxon>
        <taxon>Actinomycetota</taxon>
        <taxon>Actinomycetes</taxon>
        <taxon>Mycobacteriales</taxon>
        <taxon>Mycobacteriaceae</taxon>
        <taxon>Mycobacterium</taxon>
    </lineage>
</organism>
<gene>
    <name evidence="1" type="ORF">MSHI_24200</name>
</gene>
<dbReference type="RefSeq" id="WP_158084772.1">
    <property type="nucleotide sequence ID" value="NZ_AP022575.1"/>
</dbReference>
<dbReference type="AlphaFoldDB" id="A0A7I7MQJ9"/>
<proteinExistence type="predicted"/>
<name>A0A7I7MQJ9_9MYCO</name>
<dbReference type="EMBL" id="AP022575">
    <property type="protein sequence ID" value="BBX74514.1"/>
    <property type="molecule type" value="Genomic_DNA"/>
</dbReference>
<accession>A0A7I7MQJ9</accession>
<dbReference type="Proteomes" id="UP000467236">
    <property type="component" value="Chromosome"/>
</dbReference>
<evidence type="ECO:0000313" key="1">
    <source>
        <dbReference type="EMBL" id="BBX74514.1"/>
    </source>
</evidence>
<protein>
    <submittedName>
        <fullName evidence="1">Uncharacterized protein</fullName>
    </submittedName>
</protein>
<sequence length="52" mass="4856">MIGNDASGVVGVVGAPATFGTAGTRHAAAAPAAAVKHRVAAATTASVDRGPT</sequence>
<evidence type="ECO:0000313" key="2">
    <source>
        <dbReference type="Proteomes" id="UP000467236"/>
    </source>
</evidence>
<reference evidence="1 2" key="1">
    <citation type="journal article" date="2019" name="Emerg. Microbes Infect.">
        <title>Comprehensive subspecies identification of 175 nontuberculous mycobacteria species based on 7547 genomic profiles.</title>
        <authorList>
            <person name="Matsumoto Y."/>
            <person name="Kinjo T."/>
            <person name="Motooka D."/>
            <person name="Nabeya D."/>
            <person name="Jung N."/>
            <person name="Uechi K."/>
            <person name="Horii T."/>
            <person name="Iida T."/>
            <person name="Fujita J."/>
            <person name="Nakamura S."/>
        </authorList>
    </citation>
    <scope>NUCLEOTIDE SEQUENCE [LARGE SCALE GENOMIC DNA]</scope>
    <source>
        <strain evidence="1 2">JCM 14233</strain>
    </source>
</reference>
<dbReference type="KEGG" id="mshj:MSHI_24200"/>
<keyword evidence="2" id="KW-1185">Reference proteome</keyword>